<reference evidence="2 3" key="1">
    <citation type="journal article" date="2021" name="Sci. Rep.">
        <title>The genome of the diatom Chaetoceros tenuissimus carries an ancient integrated fragment of an extant virus.</title>
        <authorList>
            <person name="Hongo Y."/>
            <person name="Kimura K."/>
            <person name="Takaki Y."/>
            <person name="Yoshida Y."/>
            <person name="Baba S."/>
            <person name="Kobayashi G."/>
            <person name="Nagasaki K."/>
            <person name="Hano T."/>
            <person name="Tomaru Y."/>
        </authorList>
    </citation>
    <scope>NUCLEOTIDE SEQUENCE [LARGE SCALE GENOMIC DNA]</scope>
    <source>
        <strain evidence="2 3">NIES-3715</strain>
    </source>
</reference>
<keyword evidence="3" id="KW-1185">Reference proteome</keyword>
<evidence type="ECO:0000313" key="3">
    <source>
        <dbReference type="Proteomes" id="UP001054902"/>
    </source>
</evidence>
<feature type="region of interest" description="Disordered" evidence="1">
    <location>
        <begin position="302"/>
        <end position="331"/>
    </location>
</feature>
<gene>
    <name evidence="2" type="ORF">CTEN210_13674</name>
</gene>
<accession>A0AAD3HBM9</accession>
<dbReference type="AlphaFoldDB" id="A0AAD3HBM9"/>
<dbReference type="EMBL" id="BLLK01000057">
    <property type="protein sequence ID" value="GFH57198.1"/>
    <property type="molecule type" value="Genomic_DNA"/>
</dbReference>
<name>A0AAD3HBM9_9STRA</name>
<proteinExistence type="predicted"/>
<evidence type="ECO:0000256" key="1">
    <source>
        <dbReference type="SAM" id="MobiDB-lite"/>
    </source>
</evidence>
<evidence type="ECO:0000313" key="2">
    <source>
        <dbReference type="EMBL" id="GFH57198.1"/>
    </source>
</evidence>
<organism evidence="2 3">
    <name type="scientific">Chaetoceros tenuissimus</name>
    <dbReference type="NCBI Taxonomy" id="426638"/>
    <lineage>
        <taxon>Eukaryota</taxon>
        <taxon>Sar</taxon>
        <taxon>Stramenopiles</taxon>
        <taxon>Ochrophyta</taxon>
        <taxon>Bacillariophyta</taxon>
        <taxon>Coscinodiscophyceae</taxon>
        <taxon>Chaetocerotophycidae</taxon>
        <taxon>Chaetocerotales</taxon>
        <taxon>Chaetocerotaceae</taxon>
        <taxon>Chaetoceros</taxon>
    </lineage>
</organism>
<feature type="region of interest" description="Disordered" evidence="1">
    <location>
        <begin position="41"/>
        <end position="60"/>
    </location>
</feature>
<sequence>MADIGEPYLNCKSFTLTKINDTHITEAITFCKNLFDKSQKKNKNKKKKNSNNSKKNNKKKDVLDDVSECIVIRQTEYEKKKSEEKRLAWNGKLEMMQQRDFYKAIERKVLQAVKKVQKEVDSNSTDELEVKQFAILCSLPKCKKQIHHYDNKYNKRYKRYYIILSLMEGTTVSVKIEGNEGVEHIIGLSPKAMLLFNDRCYHAGGEYQKTNFRFYFMIAPKDMPEEGLNDNTIQLATSKGVLCSYCLEKTIKSKEVLQNRTLPRAFYEHRKKCKQYWMIEHKMSDDEAEQEALYWIGEKMESNAKSNAKRNEKKEEANEQGCKRKYSNIEE</sequence>
<protein>
    <submittedName>
        <fullName evidence="2">Uncharacterized protein</fullName>
    </submittedName>
</protein>
<dbReference type="Proteomes" id="UP001054902">
    <property type="component" value="Unassembled WGS sequence"/>
</dbReference>
<comment type="caution">
    <text evidence="2">The sequence shown here is derived from an EMBL/GenBank/DDBJ whole genome shotgun (WGS) entry which is preliminary data.</text>
</comment>